<reference evidence="2 3" key="1">
    <citation type="submission" date="2014-06" db="EMBL/GenBank/DDBJ databases">
        <authorList>
            <person name="Swart Estienne"/>
        </authorList>
    </citation>
    <scope>NUCLEOTIDE SEQUENCE [LARGE SCALE GENOMIC DNA]</scope>
    <source>
        <strain evidence="2 3">130c</strain>
    </source>
</reference>
<feature type="region of interest" description="Disordered" evidence="1">
    <location>
        <begin position="1"/>
        <end position="41"/>
    </location>
</feature>
<sequence>MMEEQSQQEDIYQYFQEGDIQVRDDSNSEDEEESEEEAANANAMNDDIEQFMPASSDGVLIQSNFGEGDQLIAKQASIQSQINNSIKVSNDGHMTEEEITFYNECLVYTYFKLKEYQNAKILSEEIISKLQKSIMFAVNDSDEDIPFPLRYLNACSSYEMRNTKDALKILYQLLADTDKTLKKQSASYSLFDPFGMSIDNSNNQANTNQVDFSTSNVLDMEDDDFGVFDKVPQQKTIQATGKNIDFNVGGGANTGDNETKERALKLLRKEQNELFGLFPPKDKYEAKYIMLIYEITRIHQRQQDYRNAYIVIQKLVKVKSKQLKLILQKYPLNPYILSRMGRLCLEIGRKTEANDYFNQVAKMMRDSASPGAKKAVQKDIVTQTTEYNSFEQQCNLSNDYCGKSAKDNVNAAVYVQQKSQPSLSVSQSQNLSASTLSQSQTAKR</sequence>
<evidence type="ECO:0000313" key="2">
    <source>
        <dbReference type="EMBL" id="CDW76455.1"/>
    </source>
</evidence>
<protein>
    <recommendedName>
        <fullName evidence="4">Tetratricopeptide repeat protein</fullName>
    </recommendedName>
</protein>
<evidence type="ECO:0000313" key="3">
    <source>
        <dbReference type="Proteomes" id="UP000039865"/>
    </source>
</evidence>
<feature type="compositionally biased region" description="Acidic residues" evidence="1">
    <location>
        <begin position="27"/>
        <end position="38"/>
    </location>
</feature>
<accession>A0A078A2W1</accession>
<feature type="region of interest" description="Disordered" evidence="1">
    <location>
        <begin position="420"/>
        <end position="444"/>
    </location>
</feature>
<dbReference type="OrthoDB" id="428342at2759"/>
<dbReference type="AlphaFoldDB" id="A0A078A2W1"/>
<organism evidence="2 3">
    <name type="scientific">Stylonychia lemnae</name>
    <name type="common">Ciliate</name>
    <dbReference type="NCBI Taxonomy" id="5949"/>
    <lineage>
        <taxon>Eukaryota</taxon>
        <taxon>Sar</taxon>
        <taxon>Alveolata</taxon>
        <taxon>Ciliophora</taxon>
        <taxon>Intramacronucleata</taxon>
        <taxon>Spirotrichea</taxon>
        <taxon>Stichotrichia</taxon>
        <taxon>Sporadotrichida</taxon>
        <taxon>Oxytrichidae</taxon>
        <taxon>Stylonychinae</taxon>
        <taxon>Stylonychia</taxon>
    </lineage>
</organism>
<dbReference type="SUPFAM" id="SSF48452">
    <property type="entry name" value="TPR-like"/>
    <property type="match status" value="1"/>
</dbReference>
<proteinExistence type="predicted"/>
<keyword evidence="3" id="KW-1185">Reference proteome</keyword>
<gene>
    <name evidence="2" type="primary">Contig18967.g20116</name>
    <name evidence="2" type="ORF">STYLEM_5456</name>
</gene>
<evidence type="ECO:0008006" key="4">
    <source>
        <dbReference type="Google" id="ProtNLM"/>
    </source>
</evidence>
<evidence type="ECO:0000256" key="1">
    <source>
        <dbReference type="SAM" id="MobiDB-lite"/>
    </source>
</evidence>
<name>A0A078A2W1_STYLE</name>
<dbReference type="InParanoid" id="A0A078A2W1"/>
<dbReference type="Proteomes" id="UP000039865">
    <property type="component" value="Unassembled WGS sequence"/>
</dbReference>
<dbReference type="EMBL" id="CCKQ01005289">
    <property type="protein sequence ID" value="CDW76455.1"/>
    <property type="molecule type" value="Genomic_DNA"/>
</dbReference>
<dbReference type="InterPro" id="IPR011990">
    <property type="entry name" value="TPR-like_helical_dom_sf"/>
</dbReference>
<dbReference type="Gene3D" id="1.25.40.10">
    <property type="entry name" value="Tetratricopeptide repeat domain"/>
    <property type="match status" value="1"/>
</dbReference>